<accession>A0A644UJV3</accession>
<organism evidence="1">
    <name type="scientific">bioreactor metagenome</name>
    <dbReference type="NCBI Taxonomy" id="1076179"/>
    <lineage>
        <taxon>unclassified sequences</taxon>
        <taxon>metagenomes</taxon>
        <taxon>ecological metagenomes</taxon>
    </lineage>
</organism>
<dbReference type="SUPFAM" id="SSF51735">
    <property type="entry name" value="NAD(P)-binding Rossmann-fold domains"/>
    <property type="match status" value="1"/>
</dbReference>
<proteinExistence type="predicted"/>
<dbReference type="AlphaFoldDB" id="A0A644UJV3"/>
<evidence type="ECO:0008006" key="2">
    <source>
        <dbReference type="Google" id="ProtNLM"/>
    </source>
</evidence>
<sequence length="72" mass="8067">MNILITGIHGFVGSNLVKAMGGSHAVYGLDIVAPDTVELVKKFTWEELKNKNYSKEVVTEMYVKLVDRVLKK</sequence>
<dbReference type="InterPro" id="IPR036291">
    <property type="entry name" value="NAD(P)-bd_dom_sf"/>
</dbReference>
<comment type="caution">
    <text evidence="1">The sequence shown here is derived from an EMBL/GenBank/DDBJ whole genome shotgun (WGS) entry which is preliminary data.</text>
</comment>
<evidence type="ECO:0000313" key="1">
    <source>
        <dbReference type="EMBL" id="MPL79132.1"/>
    </source>
</evidence>
<name>A0A644UJV3_9ZZZZ</name>
<protein>
    <recommendedName>
        <fullName evidence="2">NAD-dependent epimerase/dehydratase domain-containing protein</fullName>
    </recommendedName>
</protein>
<dbReference type="EMBL" id="VSSQ01000123">
    <property type="protein sequence ID" value="MPL79132.1"/>
    <property type="molecule type" value="Genomic_DNA"/>
</dbReference>
<gene>
    <name evidence="1" type="ORF">SDC9_25007</name>
</gene>
<reference evidence="1" key="1">
    <citation type="submission" date="2019-08" db="EMBL/GenBank/DDBJ databases">
        <authorList>
            <person name="Kucharzyk K."/>
            <person name="Murdoch R.W."/>
            <person name="Higgins S."/>
            <person name="Loffler F."/>
        </authorList>
    </citation>
    <scope>NUCLEOTIDE SEQUENCE</scope>
</reference>
<dbReference type="Gene3D" id="3.40.50.720">
    <property type="entry name" value="NAD(P)-binding Rossmann-like Domain"/>
    <property type="match status" value="1"/>
</dbReference>